<protein>
    <recommendedName>
        <fullName evidence="6">ABC transmembrane type-1 domain-containing protein</fullName>
    </recommendedName>
</protein>
<dbReference type="Proteomes" id="UP001220662">
    <property type="component" value="Unassembled WGS sequence"/>
</dbReference>
<evidence type="ECO:0000256" key="3">
    <source>
        <dbReference type="ARBA" id="ARBA00022989"/>
    </source>
</evidence>
<keyword evidence="2 5" id="KW-0812">Transmembrane</keyword>
<evidence type="ECO:0000256" key="4">
    <source>
        <dbReference type="ARBA" id="ARBA00023136"/>
    </source>
</evidence>
<evidence type="ECO:0000256" key="1">
    <source>
        <dbReference type="ARBA" id="ARBA00004651"/>
    </source>
</evidence>
<evidence type="ECO:0000313" key="8">
    <source>
        <dbReference type="Proteomes" id="UP001220662"/>
    </source>
</evidence>
<evidence type="ECO:0000313" key="7">
    <source>
        <dbReference type="EMBL" id="MDF3845650.1"/>
    </source>
</evidence>
<comment type="subcellular location">
    <subcellularLocation>
        <location evidence="1">Cell membrane</location>
        <topology evidence="1">Multi-pass membrane protein</topology>
    </subcellularLocation>
</comment>
<dbReference type="GO" id="GO:0140359">
    <property type="term" value="F:ABC-type transporter activity"/>
    <property type="evidence" value="ECO:0007669"/>
    <property type="project" value="InterPro"/>
</dbReference>
<evidence type="ECO:0000259" key="6">
    <source>
        <dbReference type="PROSITE" id="PS50929"/>
    </source>
</evidence>
<feature type="domain" description="ABC transmembrane type-1" evidence="6">
    <location>
        <begin position="31"/>
        <end position="130"/>
    </location>
</feature>
<keyword evidence="4 5" id="KW-0472">Membrane</keyword>
<dbReference type="InterPro" id="IPR011527">
    <property type="entry name" value="ABC1_TM_dom"/>
</dbReference>
<feature type="transmembrane region" description="Helical" evidence="5">
    <location>
        <begin position="30"/>
        <end position="51"/>
    </location>
</feature>
<comment type="caution">
    <text evidence="7">The sequence shown here is derived from an EMBL/GenBank/DDBJ whole genome shotgun (WGS) entry which is preliminary data.</text>
</comment>
<proteinExistence type="predicted"/>
<evidence type="ECO:0000256" key="2">
    <source>
        <dbReference type="ARBA" id="ARBA00022692"/>
    </source>
</evidence>
<feature type="transmembrane region" description="Helical" evidence="5">
    <location>
        <begin position="63"/>
        <end position="81"/>
    </location>
</feature>
<dbReference type="GO" id="GO:0005886">
    <property type="term" value="C:plasma membrane"/>
    <property type="evidence" value="ECO:0007669"/>
    <property type="project" value="UniProtKB-SubCell"/>
</dbReference>
<evidence type="ECO:0000256" key="5">
    <source>
        <dbReference type="SAM" id="Phobius"/>
    </source>
</evidence>
<sequence>MHSLVAEYLTPYLAGLRAIKPLYPRFGRDFLLVSVFLLALAALASLAPLLLKHAADLLGSGHATAASVSLTVAAYACAWPLSRALDWLKIIATSYVAMRCDAAFYRSLFDALQRIPLARQRHIPRGEILSDFERSRSAFGGAVDEHRFPFAACLSWATAIEEPSPGAIGDAVFFDVGLGLRL</sequence>
<gene>
    <name evidence="7" type="ORF">P3W55_28420</name>
</gene>
<dbReference type="AlphaFoldDB" id="A0AAW6PGA5"/>
<dbReference type="PROSITE" id="PS50929">
    <property type="entry name" value="ABC_TM1F"/>
    <property type="match status" value="1"/>
</dbReference>
<keyword evidence="3 5" id="KW-1133">Transmembrane helix</keyword>
<dbReference type="RefSeq" id="WP_269961827.1">
    <property type="nucleotide sequence ID" value="NZ_CP034688.1"/>
</dbReference>
<accession>A0AAW6PGA5</accession>
<reference evidence="7" key="1">
    <citation type="submission" date="2023-03" db="EMBL/GenBank/DDBJ databases">
        <title>Draft assemblies of triclosan tolerant bacteria isolated from returned activated sludge.</title>
        <authorList>
            <person name="Van Hamelsveld S."/>
        </authorList>
    </citation>
    <scope>NUCLEOTIDE SEQUENCE</scope>
    <source>
        <strain evidence="7">GW210015_S63</strain>
    </source>
</reference>
<dbReference type="Gene3D" id="1.20.1560.10">
    <property type="entry name" value="ABC transporter type 1, transmembrane domain"/>
    <property type="match status" value="1"/>
</dbReference>
<dbReference type="EMBL" id="JARJLR010000475">
    <property type="protein sequence ID" value="MDF3845650.1"/>
    <property type="molecule type" value="Genomic_DNA"/>
</dbReference>
<organism evidence="7 8">
    <name type="scientific">Pseudomonas citronellolis</name>
    <dbReference type="NCBI Taxonomy" id="53408"/>
    <lineage>
        <taxon>Bacteria</taxon>
        <taxon>Pseudomonadati</taxon>
        <taxon>Pseudomonadota</taxon>
        <taxon>Gammaproteobacteria</taxon>
        <taxon>Pseudomonadales</taxon>
        <taxon>Pseudomonadaceae</taxon>
        <taxon>Pseudomonas</taxon>
    </lineage>
</organism>
<name>A0AAW6PGA5_9PSED</name>
<dbReference type="SUPFAM" id="SSF90123">
    <property type="entry name" value="ABC transporter transmembrane region"/>
    <property type="match status" value="1"/>
</dbReference>
<dbReference type="InterPro" id="IPR036640">
    <property type="entry name" value="ABC1_TM_sf"/>
</dbReference>
<dbReference type="GO" id="GO:0005524">
    <property type="term" value="F:ATP binding"/>
    <property type="evidence" value="ECO:0007669"/>
    <property type="project" value="InterPro"/>
</dbReference>